<dbReference type="InterPro" id="IPR036890">
    <property type="entry name" value="HATPase_C_sf"/>
</dbReference>
<keyword evidence="3" id="KW-0597">Phosphoprotein</keyword>
<dbReference type="InterPro" id="IPR050736">
    <property type="entry name" value="Sensor_HK_Regulatory"/>
</dbReference>
<dbReference type="Proteomes" id="UP000245535">
    <property type="component" value="Unassembled WGS sequence"/>
</dbReference>
<comment type="caution">
    <text evidence="9">The sequence shown here is derived from an EMBL/GenBank/DDBJ whole genome shotgun (WGS) entry which is preliminary data.</text>
</comment>
<comment type="catalytic activity">
    <reaction evidence="1">
        <text>ATP + protein L-histidine = ADP + protein N-phospho-L-histidine.</text>
        <dbReference type="EC" id="2.7.13.3"/>
    </reaction>
</comment>
<dbReference type="PROSITE" id="PS50109">
    <property type="entry name" value="HIS_KIN"/>
    <property type="match status" value="1"/>
</dbReference>
<organism evidence="9 10">
    <name type="scientific">Sediminitomix flava</name>
    <dbReference type="NCBI Taxonomy" id="379075"/>
    <lineage>
        <taxon>Bacteria</taxon>
        <taxon>Pseudomonadati</taxon>
        <taxon>Bacteroidota</taxon>
        <taxon>Cytophagia</taxon>
        <taxon>Cytophagales</taxon>
        <taxon>Flammeovirgaceae</taxon>
        <taxon>Sediminitomix</taxon>
    </lineage>
</organism>
<dbReference type="SMART" id="SM00387">
    <property type="entry name" value="HATPase_c"/>
    <property type="match status" value="1"/>
</dbReference>
<feature type="domain" description="Histidine kinase" evidence="8">
    <location>
        <begin position="321"/>
        <end position="538"/>
    </location>
</feature>
<dbReference type="Pfam" id="PF00512">
    <property type="entry name" value="HisKA"/>
    <property type="match status" value="1"/>
</dbReference>
<evidence type="ECO:0000313" key="10">
    <source>
        <dbReference type="Proteomes" id="UP000245535"/>
    </source>
</evidence>
<dbReference type="CDD" id="cd00082">
    <property type="entry name" value="HisKA"/>
    <property type="match status" value="1"/>
</dbReference>
<dbReference type="SMART" id="SM00388">
    <property type="entry name" value="HisKA"/>
    <property type="match status" value="1"/>
</dbReference>
<dbReference type="InterPro" id="IPR003594">
    <property type="entry name" value="HATPase_dom"/>
</dbReference>
<name>A0A315ZZD6_SEDFL</name>
<dbReference type="GO" id="GO:0000155">
    <property type="term" value="F:phosphorelay sensor kinase activity"/>
    <property type="evidence" value="ECO:0007669"/>
    <property type="project" value="InterPro"/>
</dbReference>
<feature type="transmembrane region" description="Helical" evidence="7">
    <location>
        <begin position="20"/>
        <end position="38"/>
    </location>
</feature>
<dbReference type="Gene3D" id="3.30.565.10">
    <property type="entry name" value="Histidine kinase-like ATPase, C-terminal domain"/>
    <property type="match status" value="1"/>
</dbReference>
<keyword evidence="5 9" id="KW-0418">Kinase</keyword>
<dbReference type="PANTHER" id="PTHR43711">
    <property type="entry name" value="TWO-COMPONENT HISTIDINE KINASE"/>
    <property type="match status" value="1"/>
</dbReference>
<evidence type="ECO:0000313" key="9">
    <source>
        <dbReference type="EMBL" id="PWJ42727.1"/>
    </source>
</evidence>
<dbReference type="EMBL" id="QGDO01000002">
    <property type="protein sequence ID" value="PWJ42727.1"/>
    <property type="molecule type" value="Genomic_DNA"/>
</dbReference>
<dbReference type="PANTHER" id="PTHR43711:SF1">
    <property type="entry name" value="HISTIDINE KINASE 1"/>
    <property type="match status" value="1"/>
</dbReference>
<dbReference type="InterPro" id="IPR036097">
    <property type="entry name" value="HisK_dim/P_sf"/>
</dbReference>
<keyword evidence="7" id="KW-1133">Transmembrane helix</keyword>
<evidence type="ECO:0000256" key="2">
    <source>
        <dbReference type="ARBA" id="ARBA00012438"/>
    </source>
</evidence>
<dbReference type="SUPFAM" id="SSF47384">
    <property type="entry name" value="Homodimeric domain of signal transducing histidine kinase"/>
    <property type="match status" value="1"/>
</dbReference>
<evidence type="ECO:0000256" key="3">
    <source>
        <dbReference type="ARBA" id="ARBA00022553"/>
    </source>
</evidence>
<keyword evidence="4" id="KW-0808">Transferase</keyword>
<accession>A0A315ZZD6</accession>
<evidence type="ECO:0000256" key="4">
    <source>
        <dbReference type="ARBA" id="ARBA00022679"/>
    </source>
</evidence>
<reference evidence="9 10" key="1">
    <citation type="submission" date="2018-03" db="EMBL/GenBank/DDBJ databases">
        <title>Genomic Encyclopedia of Archaeal and Bacterial Type Strains, Phase II (KMG-II): from individual species to whole genera.</title>
        <authorList>
            <person name="Goeker M."/>
        </authorList>
    </citation>
    <scope>NUCLEOTIDE SEQUENCE [LARGE SCALE GENOMIC DNA]</scope>
    <source>
        <strain evidence="9 10">DSM 28229</strain>
    </source>
</reference>
<proteinExistence type="predicted"/>
<keyword evidence="10" id="KW-1185">Reference proteome</keyword>
<keyword evidence="6" id="KW-0902">Two-component regulatory system</keyword>
<feature type="transmembrane region" description="Helical" evidence="7">
    <location>
        <begin position="44"/>
        <end position="64"/>
    </location>
</feature>
<dbReference type="Pfam" id="PF02518">
    <property type="entry name" value="HATPase_c"/>
    <property type="match status" value="1"/>
</dbReference>
<dbReference type="EC" id="2.7.13.3" evidence="2"/>
<evidence type="ECO:0000256" key="5">
    <source>
        <dbReference type="ARBA" id="ARBA00022777"/>
    </source>
</evidence>
<sequence>MKFEILLGSDDDFSFKDKVFHTSLLLGCFGTMFAFVTHPSKSEIGGFIYGFLVLSLASTIAYVLSRFYKQTSTAMYFLICGQSIFIFLEWMWQEGLSGTSSFTFILVLIFSLHLFPRAKHKYVYLILLSLLAFLVLGETFYPSLIQPTVVAEGVRTHQFFFDSIVLALLIYIFKKEEEKSNSDLISQKLSYKLLIESIKDDYLLATIDEKGDLSYMSPSPLALCEVYDPEYGYRPFFSLLVKITKKLESCQDVKIKEERFQLKTGEEIYLQIHFYESFNEGKSKNLIIHEVTSQVKARNQLSKSVEKERELNTLRNEFISMVSHQFRTPLTTISSATELLRLNLSRIPLSTKLESSLNKKFTQVDTSIEHLTKMMQALLLLSEIQEENADVEFEELHISNLIESVIQGEKFRNVELNIEGVSRKVAVLELKFKEMLTHLLNNALNFSVHTSQYPIINIQFEKEYYKIQIIDFGIGMSDSDLQNIGKPFFRAKGVENSKGLGLGLVFVKNIVGLHKGKVDFVSTKDVGTQVSLRFPYVIANATSVKQSKSLDQPEY</sequence>
<dbReference type="SUPFAM" id="SSF55874">
    <property type="entry name" value="ATPase domain of HSP90 chaperone/DNA topoisomerase II/histidine kinase"/>
    <property type="match status" value="1"/>
</dbReference>
<gene>
    <name evidence="9" type="ORF">BC781_102272</name>
</gene>
<evidence type="ECO:0000256" key="6">
    <source>
        <dbReference type="ARBA" id="ARBA00023012"/>
    </source>
</evidence>
<protein>
    <recommendedName>
        <fullName evidence="2">histidine kinase</fullName>
        <ecNumber evidence="2">2.7.13.3</ecNumber>
    </recommendedName>
</protein>
<feature type="transmembrane region" description="Helical" evidence="7">
    <location>
        <begin position="122"/>
        <end position="144"/>
    </location>
</feature>
<keyword evidence="7" id="KW-0472">Membrane</keyword>
<dbReference type="PRINTS" id="PR00344">
    <property type="entry name" value="BCTRLSENSOR"/>
</dbReference>
<dbReference type="Gene3D" id="1.10.287.130">
    <property type="match status" value="1"/>
</dbReference>
<feature type="transmembrane region" description="Helical" evidence="7">
    <location>
        <begin position="98"/>
        <end position="115"/>
    </location>
</feature>
<evidence type="ECO:0000256" key="1">
    <source>
        <dbReference type="ARBA" id="ARBA00000085"/>
    </source>
</evidence>
<evidence type="ECO:0000256" key="7">
    <source>
        <dbReference type="SAM" id="Phobius"/>
    </source>
</evidence>
<dbReference type="InterPro" id="IPR004358">
    <property type="entry name" value="Sig_transdc_His_kin-like_C"/>
</dbReference>
<dbReference type="AlphaFoldDB" id="A0A315ZZD6"/>
<dbReference type="InterPro" id="IPR005467">
    <property type="entry name" value="His_kinase_dom"/>
</dbReference>
<dbReference type="InterPro" id="IPR003661">
    <property type="entry name" value="HisK_dim/P_dom"/>
</dbReference>
<keyword evidence="7" id="KW-0812">Transmembrane</keyword>
<dbReference type="OrthoDB" id="594725at2"/>
<feature type="transmembrane region" description="Helical" evidence="7">
    <location>
        <begin position="76"/>
        <end position="92"/>
    </location>
</feature>
<evidence type="ECO:0000259" key="8">
    <source>
        <dbReference type="PROSITE" id="PS50109"/>
    </source>
</evidence>
<dbReference type="RefSeq" id="WP_158281428.1">
    <property type="nucleotide sequence ID" value="NZ_QGDO01000002.1"/>
</dbReference>